<dbReference type="Proteomes" id="UP000092582">
    <property type="component" value="Chromosome 1"/>
</dbReference>
<feature type="region of interest" description="Disordered" evidence="1">
    <location>
        <begin position="33"/>
        <end position="53"/>
    </location>
</feature>
<dbReference type="KEGG" id="cart:PA27867_3588"/>
<reference evidence="3 4" key="1">
    <citation type="submission" date="2016-06" db="EMBL/GenBank/DDBJ databases">
        <title>Genome sequencing of Cryobacterium arcticum PAMC 27867.</title>
        <authorList>
            <person name="Lee J."/>
            <person name="Kim O.-S."/>
        </authorList>
    </citation>
    <scope>NUCLEOTIDE SEQUENCE [LARGE SCALE GENOMIC DNA]</scope>
    <source>
        <strain evidence="3 4">PAMC 27867</strain>
    </source>
</reference>
<dbReference type="Pfam" id="PF01844">
    <property type="entry name" value="HNH"/>
    <property type="match status" value="1"/>
</dbReference>
<dbReference type="InterPro" id="IPR003615">
    <property type="entry name" value="HNH_nuc"/>
</dbReference>
<gene>
    <name evidence="3" type="ORF">PA27867_3588</name>
</gene>
<dbReference type="SMART" id="SM00507">
    <property type="entry name" value="HNHc"/>
    <property type="match status" value="1"/>
</dbReference>
<dbReference type="CDD" id="cd00085">
    <property type="entry name" value="HNHc"/>
    <property type="match status" value="1"/>
</dbReference>
<dbReference type="GO" id="GO:0004519">
    <property type="term" value="F:endonuclease activity"/>
    <property type="evidence" value="ECO:0007669"/>
    <property type="project" value="InterPro"/>
</dbReference>
<dbReference type="OrthoDB" id="5124189at2"/>
<dbReference type="InterPro" id="IPR002711">
    <property type="entry name" value="HNH"/>
</dbReference>
<keyword evidence="4" id="KW-1185">Reference proteome</keyword>
<dbReference type="GO" id="GO:0003676">
    <property type="term" value="F:nucleic acid binding"/>
    <property type="evidence" value="ECO:0007669"/>
    <property type="project" value="InterPro"/>
</dbReference>
<dbReference type="STRING" id="670052.PA27867_3588"/>
<evidence type="ECO:0000313" key="4">
    <source>
        <dbReference type="Proteomes" id="UP000092582"/>
    </source>
</evidence>
<evidence type="ECO:0000256" key="1">
    <source>
        <dbReference type="SAM" id="MobiDB-lite"/>
    </source>
</evidence>
<proteinExistence type="predicted"/>
<evidence type="ECO:0000313" key="3">
    <source>
        <dbReference type="EMBL" id="ANP74509.1"/>
    </source>
</evidence>
<dbReference type="Gene3D" id="1.10.30.50">
    <property type="match status" value="1"/>
</dbReference>
<sequence>MITPKLPRPTRAEEKAAYLAATERDHNRCVRCGKSGTMSRDHRKNRSQGGRTDVQNLQILCGSGVDGCHGRMTSHPAEAEREGFCVPQWGDPAEWPARRLVRGEYSIELIWCLYLPINAEGVADWVEIPAHEAKRRMSGDGKVF</sequence>
<dbReference type="EMBL" id="CP016282">
    <property type="protein sequence ID" value="ANP74509.1"/>
    <property type="molecule type" value="Genomic_DNA"/>
</dbReference>
<organism evidence="3 4">
    <name type="scientific">Cryobacterium arcticum</name>
    <dbReference type="NCBI Taxonomy" id="670052"/>
    <lineage>
        <taxon>Bacteria</taxon>
        <taxon>Bacillati</taxon>
        <taxon>Actinomycetota</taxon>
        <taxon>Actinomycetes</taxon>
        <taxon>Micrococcales</taxon>
        <taxon>Microbacteriaceae</taxon>
        <taxon>Cryobacterium</taxon>
    </lineage>
</organism>
<name>A0A1B1BPF1_9MICO</name>
<protein>
    <recommendedName>
        <fullName evidence="2">HNH nuclease domain-containing protein</fullName>
    </recommendedName>
</protein>
<dbReference type="GO" id="GO:0008270">
    <property type="term" value="F:zinc ion binding"/>
    <property type="evidence" value="ECO:0007669"/>
    <property type="project" value="InterPro"/>
</dbReference>
<feature type="domain" description="HNH nuclease" evidence="2">
    <location>
        <begin position="16"/>
        <end position="70"/>
    </location>
</feature>
<dbReference type="AlphaFoldDB" id="A0A1B1BPF1"/>
<evidence type="ECO:0000259" key="2">
    <source>
        <dbReference type="SMART" id="SM00507"/>
    </source>
</evidence>
<accession>A0A1B1BPF1</accession>